<reference evidence="2 3" key="1">
    <citation type="journal article" date="2020" name="Mol. Plant">
        <title>The Chromosome-Based Rubber Tree Genome Provides New Insights into Spurge Genome Evolution and Rubber Biosynthesis.</title>
        <authorList>
            <person name="Liu J."/>
            <person name="Shi C."/>
            <person name="Shi C.C."/>
            <person name="Li W."/>
            <person name="Zhang Q.J."/>
            <person name="Zhang Y."/>
            <person name="Li K."/>
            <person name="Lu H.F."/>
            <person name="Shi C."/>
            <person name="Zhu S.T."/>
            <person name="Xiao Z.Y."/>
            <person name="Nan H."/>
            <person name="Yue Y."/>
            <person name="Zhu X.G."/>
            <person name="Wu Y."/>
            <person name="Hong X.N."/>
            <person name="Fan G.Y."/>
            <person name="Tong Y."/>
            <person name="Zhang D."/>
            <person name="Mao C.L."/>
            <person name="Liu Y.L."/>
            <person name="Hao S.J."/>
            <person name="Liu W.Q."/>
            <person name="Lv M.Q."/>
            <person name="Zhang H.B."/>
            <person name="Liu Y."/>
            <person name="Hu-Tang G.R."/>
            <person name="Wang J.P."/>
            <person name="Wang J.H."/>
            <person name="Sun Y.H."/>
            <person name="Ni S.B."/>
            <person name="Chen W.B."/>
            <person name="Zhang X.C."/>
            <person name="Jiao Y.N."/>
            <person name="Eichler E.E."/>
            <person name="Li G.H."/>
            <person name="Liu X."/>
            <person name="Gao L.Z."/>
        </authorList>
    </citation>
    <scope>NUCLEOTIDE SEQUENCE [LARGE SCALE GENOMIC DNA]</scope>
    <source>
        <strain evidence="3">cv. GT1</strain>
        <tissue evidence="2">Leaf</tissue>
    </source>
</reference>
<proteinExistence type="predicted"/>
<sequence length="189" mass="21354">MDVKKSTCSSLWREVSACWSKLSKGVQWSIVKYNSAPDSLVIRDWIFPNLVDDNAVLDGVSWCSIFGLTCWASWKRRNFFVFREKSSLLKRLFNIFLLGRIITSLLSIVQLLPLPDLLAASLRSVGCHRDLPGLPLILMVPIRVRVVLLQQDDCCRIQMLWIQGFLLNLGSCTITAAEGRATLQVLLMA</sequence>
<comment type="caution">
    <text evidence="2">The sequence shown here is derived from an EMBL/GenBank/DDBJ whole genome shotgun (WGS) entry which is preliminary data.</text>
</comment>
<accession>A0A6A6M0B4</accession>
<organism evidence="2 3">
    <name type="scientific">Hevea brasiliensis</name>
    <name type="common">Para rubber tree</name>
    <name type="synonym">Siphonia brasiliensis</name>
    <dbReference type="NCBI Taxonomy" id="3981"/>
    <lineage>
        <taxon>Eukaryota</taxon>
        <taxon>Viridiplantae</taxon>
        <taxon>Streptophyta</taxon>
        <taxon>Embryophyta</taxon>
        <taxon>Tracheophyta</taxon>
        <taxon>Spermatophyta</taxon>
        <taxon>Magnoliopsida</taxon>
        <taxon>eudicotyledons</taxon>
        <taxon>Gunneridae</taxon>
        <taxon>Pentapetalae</taxon>
        <taxon>rosids</taxon>
        <taxon>fabids</taxon>
        <taxon>Malpighiales</taxon>
        <taxon>Euphorbiaceae</taxon>
        <taxon>Crotonoideae</taxon>
        <taxon>Micrandreae</taxon>
        <taxon>Hevea</taxon>
    </lineage>
</organism>
<keyword evidence="3" id="KW-1185">Reference proteome</keyword>
<dbReference type="AlphaFoldDB" id="A0A6A6M0B4"/>
<feature type="transmembrane region" description="Helical" evidence="1">
    <location>
        <begin position="95"/>
        <end position="112"/>
    </location>
</feature>
<keyword evidence="1" id="KW-0812">Transmembrane</keyword>
<dbReference type="EMBL" id="JAAGAX010000008">
    <property type="protein sequence ID" value="KAF2306075.1"/>
    <property type="molecule type" value="Genomic_DNA"/>
</dbReference>
<keyword evidence="1" id="KW-1133">Transmembrane helix</keyword>
<name>A0A6A6M0B4_HEVBR</name>
<keyword evidence="1" id="KW-0472">Membrane</keyword>
<evidence type="ECO:0000256" key="1">
    <source>
        <dbReference type="SAM" id="Phobius"/>
    </source>
</evidence>
<protein>
    <submittedName>
        <fullName evidence="2">Uncharacterized protein</fullName>
    </submittedName>
</protein>
<dbReference type="Proteomes" id="UP000467840">
    <property type="component" value="Chromosome 9"/>
</dbReference>
<gene>
    <name evidence="2" type="ORF">GH714_011176</name>
</gene>
<evidence type="ECO:0000313" key="2">
    <source>
        <dbReference type="EMBL" id="KAF2306075.1"/>
    </source>
</evidence>
<evidence type="ECO:0000313" key="3">
    <source>
        <dbReference type="Proteomes" id="UP000467840"/>
    </source>
</evidence>